<dbReference type="AlphaFoldDB" id="A0A152A1J7"/>
<organism evidence="1 2">
    <name type="scientific">Tieghemostelium lacteum</name>
    <name type="common">Slime mold</name>
    <name type="synonym">Dictyostelium lacteum</name>
    <dbReference type="NCBI Taxonomy" id="361077"/>
    <lineage>
        <taxon>Eukaryota</taxon>
        <taxon>Amoebozoa</taxon>
        <taxon>Evosea</taxon>
        <taxon>Eumycetozoa</taxon>
        <taxon>Dictyostelia</taxon>
        <taxon>Dictyosteliales</taxon>
        <taxon>Raperosteliaceae</taxon>
        <taxon>Tieghemostelium</taxon>
    </lineage>
</organism>
<accession>A0A152A1J7</accession>
<evidence type="ECO:0000313" key="2">
    <source>
        <dbReference type="Proteomes" id="UP000076078"/>
    </source>
</evidence>
<gene>
    <name evidence="1" type="ORF">DLAC_03273</name>
</gene>
<keyword evidence="2" id="KW-1185">Reference proteome</keyword>
<dbReference type="InParanoid" id="A0A152A1J7"/>
<proteinExistence type="predicted"/>
<comment type="caution">
    <text evidence="1">The sequence shown here is derived from an EMBL/GenBank/DDBJ whole genome shotgun (WGS) entry which is preliminary data.</text>
</comment>
<protein>
    <submittedName>
        <fullName evidence="1">Uncharacterized protein</fullName>
    </submittedName>
</protein>
<sequence>MATTTFTCASKKPYLKVIKRFHSSPVESIFIDCDAFNQFLDDFFKWIHTDIDWESKDIQQLCRKVISHIMKSDDHLLNTVRIIPLLESIMDKKQTDSGVVDKKPISKSKKKGKPRKEEIEIDLKDYYILTILSNPSKSLLLHYYNNGYLIKMFQRMYPRVINNLFESMKTYSLFTANKSFHLDPICNDFKFDIYYNPNLFPMSLIIEALENRSIKLSDNFYMVIITILKSFYPATKDFTVVDPESYSKFKMNDEFVRYLLRIAQTDDIEKAQNIHIEFIVRFICLNTFQNITTSEIMKLKKEYLSLVPYIFKYNQISDRQKSHGHSNLSFYKLHFGVNNIEQHAIDFFRNSTGTARDNLNAIGALNSIGLDSKAIELKIQPIYQRLVKIILVSRQKELLNQVSTCLSILIFNYTEFPATLANDLLDYLTKQKNLFGLHGGNENIKSSYELFTAVCVGCHEVTMERFGEIFNYLVEGHFYNYFTHFKQILISLNDKFSNLENMNEYYKKIKRFYKRYESPELFECLLHFSKDLKHLQELVGFYVGHKFSTLEDKRLLLKFFKALGCHIQYVGYLDHFFSDYNCIFSEEAIGTLFEIMTTPEEVELVFERINLKILNTNIQGQPFNIYKYYMGIDGLLATKYFSKLIEEWGGEIFRDSIKHQQKLSFLRNACRFINVDNVAQQLIIGIQNSLFFKSSIEDIGYLISTFENLNEFYLKFIENFDEKSEFSSEIIPLHRKITSLITLSSDIHLKFIDKCISYPEFNSIDIEKMYIFLDFFKEIFDTVSPQFKEIEKKLLHHFNNESVGDTLTQRKMLVLKYIATFHPEMVKNQLSFLFDSTKTNYHYKHEEFVIEFHSSSVTIQNTIIQNILRFLIIGVKKESLASLLLRCALVSKSFFSMCINIFKNYPIEKQLIPKYNYSGAWSLLQKGVYNLKYSELGLFDSAIRIERFYQISQLNIDSELWYRVDREMVNLFDLTIQISSFNLDFNAAGLFYSSLKNLINHCYYLRSFKMNVESWYIDITEFINIINILLNQNKSLKSLSLFVILINNQTYIKEIEQTIAKHQTPEDFKFELKHTYRRVCHFHAFSSMP</sequence>
<evidence type="ECO:0000313" key="1">
    <source>
        <dbReference type="EMBL" id="KYR00122.1"/>
    </source>
</evidence>
<dbReference type="Proteomes" id="UP000076078">
    <property type="component" value="Unassembled WGS sequence"/>
</dbReference>
<reference evidence="1 2" key="1">
    <citation type="submission" date="2015-12" db="EMBL/GenBank/DDBJ databases">
        <title>Dictyostelia acquired genes for synthesis and detection of signals that induce cell-type specialization by lateral gene transfer from prokaryotes.</title>
        <authorList>
            <person name="Gloeckner G."/>
            <person name="Schaap P."/>
        </authorList>
    </citation>
    <scope>NUCLEOTIDE SEQUENCE [LARGE SCALE GENOMIC DNA]</scope>
    <source>
        <strain evidence="1 2">TK</strain>
    </source>
</reference>
<name>A0A152A1J7_TIELA</name>
<dbReference type="EMBL" id="LODT01000016">
    <property type="protein sequence ID" value="KYR00122.1"/>
    <property type="molecule type" value="Genomic_DNA"/>
</dbReference>